<gene>
    <name evidence="2" type="ORF">NE398_00205</name>
</gene>
<keyword evidence="1" id="KW-0472">Membrane</keyword>
<sequence>MFNIKLKKYILIIVITFLSLFISFNVVSADNGPKPELTIIVENPPTDEYYLDLLVDYEINYGYTWLHEEEYDQEKIKIFKDFRDGNWRPALLTKTRAPITGRLIGRREGDRVIHEFGYTLPNKLKIAILDSNNKITVSDEIAIKALKTTITYDYKNNNITYKSKMSSFKDIIRTCIVTLLIEGIILLLFRFSIKKNIKSFILVNVLTQVLLYVVLNLVVYKYNFTSFIPTFITMEGIILIIESLLFSKYLKEHTIKRKIAFSVVANIFSCISGFVIYLFIYIT</sequence>
<protein>
    <submittedName>
        <fullName evidence="2">Uncharacterized protein</fullName>
    </submittedName>
</protein>
<dbReference type="RefSeq" id="WP_195624023.1">
    <property type="nucleotide sequence ID" value="NZ_BAAACM010000009.1"/>
</dbReference>
<evidence type="ECO:0000313" key="2">
    <source>
        <dbReference type="EMBL" id="MDC4238595.1"/>
    </source>
</evidence>
<keyword evidence="1" id="KW-1133">Transmembrane helix</keyword>
<organism evidence="2 3">
    <name type="scientific">Clostridium tertium</name>
    <dbReference type="NCBI Taxonomy" id="1559"/>
    <lineage>
        <taxon>Bacteria</taxon>
        <taxon>Bacillati</taxon>
        <taxon>Bacillota</taxon>
        <taxon>Clostridia</taxon>
        <taxon>Eubacteriales</taxon>
        <taxon>Clostridiaceae</taxon>
        <taxon>Clostridium</taxon>
    </lineage>
</organism>
<evidence type="ECO:0000256" key="1">
    <source>
        <dbReference type="SAM" id="Phobius"/>
    </source>
</evidence>
<accession>A0A9X4AYI7</accession>
<dbReference type="EMBL" id="JAMRYU010000001">
    <property type="protein sequence ID" value="MDC4238595.1"/>
    <property type="molecule type" value="Genomic_DNA"/>
</dbReference>
<feature type="transmembrane region" description="Helical" evidence="1">
    <location>
        <begin position="259"/>
        <end position="282"/>
    </location>
</feature>
<keyword evidence="1" id="KW-0812">Transmembrane</keyword>
<comment type="caution">
    <text evidence="2">The sequence shown here is derived from an EMBL/GenBank/DDBJ whole genome shotgun (WGS) entry which is preliminary data.</text>
</comment>
<proteinExistence type="predicted"/>
<evidence type="ECO:0000313" key="3">
    <source>
        <dbReference type="Proteomes" id="UP001141183"/>
    </source>
</evidence>
<feature type="transmembrane region" description="Helical" evidence="1">
    <location>
        <begin position="171"/>
        <end position="189"/>
    </location>
</feature>
<reference evidence="2" key="1">
    <citation type="submission" date="2022-05" db="EMBL/GenBank/DDBJ databases">
        <title>Draft genome sequence of Clostridium tertium strain CP3 isolated from Peru.</title>
        <authorList>
            <person name="Hurtado R."/>
            <person name="Lima L."/>
            <person name="Sousa T."/>
            <person name="Jaiswal A.K."/>
            <person name="Tiwari S."/>
            <person name="Maturrano L."/>
            <person name="Brenig B."/>
            <person name="Azevedo V."/>
        </authorList>
    </citation>
    <scope>NUCLEOTIDE SEQUENCE</scope>
    <source>
        <strain evidence="2">CP3</strain>
    </source>
</reference>
<dbReference type="GeneID" id="93043131"/>
<name>A0A9X4AYI7_9CLOT</name>
<feature type="transmembrane region" description="Helical" evidence="1">
    <location>
        <begin position="201"/>
        <end position="220"/>
    </location>
</feature>
<keyword evidence="3" id="KW-1185">Reference proteome</keyword>
<dbReference type="Proteomes" id="UP001141183">
    <property type="component" value="Unassembled WGS sequence"/>
</dbReference>
<dbReference type="AlphaFoldDB" id="A0A9X4AYI7"/>
<feature type="transmembrane region" description="Helical" evidence="1">
    <location>
        <begin position="226"/>
        <end position="247"/>
    </location>
</feature>